<dbReference type="OrthoDB" id="9785372at2"/>
<dbReference type="PATRIC" id="fig|1122147.4.peg.2820"/>
<dbReference type="Gene3D" id="3.40.50.720">
    <property type="entry name" value="NAD(P)-binding Rossmann-like Domain"/>
    <property type="match status" value="1"/>
</dbReference>
<comment type="caution">
    <text evidence="2">The sequence shown here is derived from an EMBL/GenBank/DDBJ whole genome shotgun (WGS) entry which is preliminary data.</text>
</comment>
<dbReference type="Proteomes" id="UP000050949">
    <property type="component" value="Unassembled WGS sequence"/>
</dbReference>
<protein>
    <recommendedName>
        <fullName evidence="1">NAD(P)-binding domain-containing protein</fullName>
    </recommendedName>
</protein>
<reference evidence="2 3" key="1">
    <citation type="journal article" date="2015" name="Genome Announc.">
        <title>Expanding the biotechnology potential of lactobacilli through comparative genomics of 213 strains and associated genera.</title>
        <authorList>
            <person name="Sun Z."/>
            <person name="Harris H.M."/>
            <person name="McCann A."/>
            <person name="Guo C."/>
            <person name="Argimon S."/>
            <person name="Zhang W."/>
            <person name="Yang X."/>
            <person name="Jeffery I.B."/>
            <person name="Cooney J.C."/>
            <person name="Kagawa T.F."/>
            <person name="Liu W."/>
            <person name="Song Y."/>
            <person name="Salvetti E."/>
            <person name="Wrobel A."/>
            <person name="Rasinkangas P."/>
            <person name="Parkhill J."/>
            <person name="Rea M.C."/>
            <person name="O'Sullivan O."/>
            <person name="Ritari J."/>
            <person name="Douillard F.P."/>
            <person name="Paul Ross R."/>
            <person name="Yang R."/>
            <person name="Briner A.E."/>
            <person name="Felis G.E."/>
            <person name="de Vos W.M."/>
            <person name="Barrangou R."/>
            <person name="Klaenhammer T.R."/>
            <person name="Caufield P.W."/>
            <person name="Cui Y."/>
            <person name="Zhang H."/>
            <person name="O'Toole P.W."/>
        </authorList>
    </citation>
    <scope>NUCLEOTIDE SEQUENCE [LARGE SCALE GENOMIC DNA]</scope>
    <source>
        <strain evidence="2 3">DSM 16991</strain>
    </source>
</reference>
<evidence type="ECO:0000313" key="2">
    <source>
        <dbReference type="EMBL" id="KRM27178.1"/>
    </source>
</evidence>
<proteinExistence type="predicted"/>
<gene>
    <name evidence="2" type="ORF">FC91_GL002737</name>
</gene>
<dbReference type="eggNOG" id="COG0702">
    <property type="taxonomic scope" value="Bacteria"/>
</dbReference>
<dbReference type="Pfam" id="PF13460">
    <property type="entry name" value="NAD_binding_10"/>
    <property type="match status" value="1"/>
</dbReference>
<feature type="domain" description="NAD(P)-binding" evidence="1">
    <location>
        <begin position="7"/>
        <end position="189"/>
    </location>
</feature>
<dbReference type="InterPro" id="IPR036291">
    <property type="entry name" value="NAD(P)-bd_dom_sf"/>
</dbReference>
<dbReference type="PANTHER" id="PTHR15020">
    <property type="entry name" value="FLAVIN REDUCTASE-RELATED"/>
    <property type="match status" value="1"/>
</dbReference>
<dbReference type="InterPro" id="IPR016040">
    <property type="entry name" value="NAD(P)-bd_dom"/>
</dbReference>
<dbReference type="AlphaFoldDB" id="A0A0R1XAF1"/>
<dbReference type="SUPFAM" id="SSF51735">
    <property type="entry name" value="NAD(P)-binding Rossmann-fold domains"/>
    <property type="match status" value="1"/>
</dbReference>
<organism evidence="2 3">
    <name type="scientific">Schleiferilactobacillus harbinensis DSM 16991</name>
    <dbReference type="NCBI Taxonomy" id="1122147"/>
    <lineage>
        <taxon>Bacteria</taxon>
        <taxon>Bacillati</taxon>
        <taxon>Bacillota</taxon>
        <taxon>Bacilli</taxon>
        <taxon>Lactobacillales</taxon>
        <taxon>Lactobacillaceae</taxon>
        <taxon>Schleiferilactobacillus</taxon>
    </lineage>
</organism>
<dbReference type="RefSeq" id="WP_027829130.1">
    <property type="nucleotide sequence ID" value="NZ_AUEH01000041.1"/>
</dbReference>
<dbReference type="EMBL" id="AZFW01000054">
    <property type="protein sequence ID" value="KRM27178.1"/>
    <property type="molecule type" value="Genomic_DNA"/>
</dbReference>
<dbReference type="CDD" id="cd05243">
    <property type="entry name" value="SDR_a5"/>
    <property type="match status" value="1"/>
</dbReference>
<sequence>MKVLVIGAHGKVAQHLIPKLVKAGHTVYGGIHNPAQDATLTNLGATPVPFDLLGPMDKMVPVLQTVDAVVFSAGAGGRGYDQTILIDLDGAVKSMEAAKAAGVKRYVMVSSAASNDRATWGTAIRPYMAAKFYADRELVRTGLNETIIRPGRLTDDPETGLYQRGISPTATDITRGDVAQFITAVLADPATIHQAYDIVNGQQNIAELLN</sequence>
<evidence type="ECO:0000259" key="1">
    <source>
        <dbReference type="Pfam" id="PF13460"/>
    </source>
</evidence>
<name>A0A0R1XAF1_9LACO</name>
<accession>A0A0R1XAF1</accession>
<evidence type="ECO:0000313" key="3">
    <source>
        <dbReference type="Proteomes" id="UP000050949"/>
    </source>
</evidence>
<dbReference type="PANTHER" id="PTHR15020:SF50">
    <property type="entry name" value="UPF0659 PROTEIN YMR090W"/>
    <property type="match status" value="1"/>
</dbReference>